<proteinExistence type="predicted"/>
<keyword evidence="3" id="KW-0804">Transcription</keyword>
<keyword evidence="6" id="KW-1185">Reference proteome</keyword>
<evidence type="ECO:0000256" key="3">
    <source>
        <dbReference type="ARBA" id="ARBA00023163"/>
    </source>
</evidence>
<feature type="domain" description="HTH araC/xylS-type" evidence="4">
    <location>
        <begin position="159"/>
        <end position="259"/>
    </location>
</feature>
<dbReference type="RefSeq" id="WP_115995875.1">
    <property type="nucleotide sequence ID" value="NZ_QRDY01000039.1"/>
</dbReference>
<dbReference type="GO" id="GO:0043565">
    <property type="term" value="F:sequence-specific DNA binding"/>
    <property type="evidence" value="ECO:0007669"/>
    <property type="project" value="InterPro"/>
</dbReference>
<dbReference type="PANTHER" id="PTHR43280">
    <property type="entry name" value="ARAC-FAMILY TRANSCRIPTIONAL REGULATOR"/>
    <property type="match status" value="1"/>
</dbReference>
<keyword evidence="1" id="KW-0805">Transcription regulation</keyword>
<name>A0A3D9HQE4_9BACL</name>
<dbReference type="Pfam" id="PF20240">
    <property type="entry name" value="DUF6597"/>
    <property type="match status" value="1"/>
</dbReference>
<evidence type="ECO:0000256" key="2">
    <source>
        <dbReference type="ARBA" id="ARBA00023125"/>
    </source>
</evidence>
<protein>
    <submittedName>
        <fullName evidence="5">AraC family transcriptional regulator</fullName>
    </submittedName>
</protein>
<dbReference type="GO" id="GO:0003700">
    <property type="term" value="F:DNA-binding transcription factor activity"/>
    <property type="evidence" value="ECO:0007669"/>
    <property type="project" value="InterPro"/>
</dbReference>
<dbReference type="SMART" id="SM00342">
    <property type="entry name" value="HTH_ARAC"/>
    <property type="match status" value="1"/>
</dbReference>
<dbReference type="Gene3D" id="1.10.10.60">
    <property type="entry name" value="Homeodomain-like"/>
    <property type="match status" value="1"/>
</dbReference>
<dbReference type="InterPro" id="IPR018060">
    <property type="entry name" value="HTH_AraC"/>
</dbReference>
<dbReference type="PANTHER" id="PTHR43280:SF2">
    <property type="entry name" value="HTH-TYPE TRANSCRIPTIONAL REGULATOR EXSA"/>
    <property type="match status" value="1"/>
</dbReference>
<evidence type="ECO:0000259" key="4">
    <source>
        <dbReference type="PROSITE" id="PS01124"/>
    </source>
</evidence>
<accession>A0A3D9HQE4</accession>
<comment type="caution">
    <text evidence="5">The sequence shown here is derived from an EMBL/GenBank/DDBJ whole genome shotgun (WGS) entry which is preliminary data.</text>
</comment>
<organism evidence="5 6">
    <name type="scientific">Cohnella lupini</name>
    <dbReference type="NCBI Taxonomy" id="1294267"/>
    <lineage>
        <taxon>Bacteria</taxon>
        <taxon>Bacillati</taxon>
        <taxon>Bacillota</taxon>
        <taxon>Bacilli</taxon>
        <taxon>Bacillales</taxon>
        <taxon>Paenibacillaceae</taxon>
        <taxon>Cohnella</taxon>
    </lineage>
</organism>
<dbReference type="AlphaFoldDB" id="A0A3D9HQE4"/>
<dbReference type="OrthoDB" id="323290at2"/>
<dbReference type="PROSITE" id="PS01124">
    <property type="entry name" value="HTH_ARAC_FAMILY_2"/>
    <property type="match status" value="1"/>
</dbReference>
<sequence>MLMRQFHSPSRLGDYIDSILLQEDLNPLNYANRNPVKVLPSTMAVIGIQYGNRMKVIGGSKEELLGTSGISGLQTSFREYASTGAIGTIIVRFKPGGLAAFTQYPVHEFQDANIDLNQLFPPRLVSEMEYRLREASAAEERVAIVCAFLLSVFEQRTRDPMITEIARKIQLQRGQVSIERLAEEFFVGKRTLERKFKALIGSTPKKFANIVRFQQAIQLRKSGLDYLDIIEACDFSDHAHFAHDFKAFAGCSPDVFFRNELQPDLARHFNRIRAGTPDSHTMYQ</sequence>
<keyword evidence="2" id="KW-0238">DNA-binding</keyword>
<dbReference type="SUPFAM" id="SSF46689">
    <property type="entry name" value="Homeodomain-like"/>
    <property type="match status" value="1"/>
</dbReference>
<dbReference type="InterPro" id="IPR046532">
    <property type="entry name" value="DUF6597"/>
</dbReference>
<evidence type="ECO:0000256" key="1">
    <source>
        <dbReference type="ARBA" id="ARBA00023015"/>
    </source>
</evidence>
<dbReference type="Proteomes" id="UP000256869">
    <property type="component" value="Unassembled WGS sequence"/>
</dbReference>
<gene>
    <name evidence="5" type="ORF">DFP95_1391</name>
</gene>
<dbReference type="Pfam" id="PF12833">
    <property type="entry name" value="HTH_18"/>
    <property type="match status" value="1"/>
</dbReference>
<reference evidence="5 6" key="1">
    <citation type="submission" date="2018-07" db="EMBL/GenBank/DDBJ databases">
        <title>Genomic Encyclopedia of Type Strains, Phase III (KMG-III): the genomes of soil and plant-associated and newly described type strains.</title>
        <authorList>
            <person name="Whitman W."/>
        </authorList>
    </citation>
    <scope>NUCLEOTIDE SEQUENCE [LARGE SCALE GENOMIC DNA]</scope>
    <source>
        <strain evidence="5 6">CECT 8236</strain>
    </source>
</reference>
<evidence type="ECO:0000313" key="5">
    <source>
        <dbReference type="EMBL" id="RED51744.1"/>
    </source>
</evidence>
<evidence type="ECO:0000313" key="6">
    <source>
        <dbReference type="Proteomes" id="UP000256869"/>
    </source>
</evidence>
<dbReference type="EMBL" id="QRDY01000039">
    <property type="protein sequence ID" value="RED51744.1"/>
    <property type="molecule type" value="Genomic_DNA"/>
</dbReference>
<dbReference type="InterPro" id="IPR009057">
    <property type="entry name" value="Homeodomain-like_sf"/>
</dbReference>